<accession>A0ABU0F5W6</accession>
<dbReference type="RefSeq" id="WP_306998623.1">
    <property type="nucleotide sequence ID" value="NZ_JAUSUT010000001.1"/>
</dbReference>
<gene>
    <name evidence="1" type="ORF">FB470_006974</name>
</gene>
<organism evidence="1 2">
    <name type="scientific">Amycolatopsis thermophila</name>
    <dbReference type="NCBI Taxonomy" id="206084"/>
    <lineage>
        <taxon>Bacteria</taxon>
        <taxon>Bacillati</taxon>
        <taxon>Actinomycetota</taxon>
        <taxon>Actinomycetes</taxon>
        <taxon>Pseudonocardiales</taxon>
        <taxon>Pseudonocardiaceae</taxon>
        <taxon>Amycolatopsis</taxon>
    </lineage>
</organism>
<sequence length="42" mass="4125">MFAVEDELALAVGAFTVAGACRRILGDAVVSGLTPAGFGPSS</sequence>
<evidence type="ECO:0000313" key="2">
    <source>
        <dbReference type="Proteomes" id="UP001229651"/>
    </source>
</evidence>
<reference evidence="1 2" key="1">
    <citation type="submission" date="2023-07" db="EMBL/GenBank/DDBJ databases">
        <title>Sequencing the genomes of 1000 actinobacteria strains.</title>
        <authorList>
            <person name="Klenk H.-P."/>
        </authorList>
    </citation>
    <scope>NUCLEOTIDE SEQUENCE [LARGE SCALE GENOMIC DNA]</scope>
    <source>
        <strain evidence="1 2">DSM 45805</strain>
    </source>
</reference>
<proteinExistence type="predicted"/>
<evidence type="ECO:0000313" key="1">
    <source>
        <dbReference type="EMBL" id="MDQ0382980.1"/>
    </source>
</evidence>
<name>A0ABU0F5W6_9PSEU</name>
<keyword evidence="2" id="KW-1185">Reference proteome</keyword>
<dbReference type="EMBL" id="JAUSUT010000001">
    <property type="protein sequence ID" value="MDQ0382980.1"/>
    <property type="molecule type" value="Genomic_DNA"/>
</dbReference>
<protein>
    <submittedName>
        <fullName evidence="1">Uncharacterized protein</fullName>
    </submittedName>
</protein>
<comment type="caution">
    <text evidence="1">The sequence shown here is derived from an EMBL/GenBank/DDBJ whole genome shotgun (WGS) entry which is preliminary data.</text>
</comment>
<dbReference type="Proteomes" id="UP001229651">
    <property type="component" value="Unassembled WGS sequence"/>
</dbReference>